<evidence type="ECO:0000313" key="3">
    <source>
        <dbReference type="Proteomes" id="UP000199167"/>
    </source>
</evidence>
<reference evidence="2 3" key="1">
    <citation type="submission" date="2016-10" db="EMBL/GenBank/DDBJ databases">
        <authorList>
            <person name="de Groot N.N."/>
        </authorList>
    </citation>
    <scope>NUCLEOTIDE SEQUENCE [LARGE SCALE GENOMIC DNA]</scope>
    <source>
        <strain evidence="2 3">DSM 17925</strain>
    </source>
</reference>
<dbReference type="SUPFAM" id="SSF53756">
    <property type="entry name" value="UDP-Glycosyltransferase/glycogen phosphorylase"/>
    <property type="match status" value="1"/>
</dbReference>
<gene>
    <name evidence="2" type="ORF">SAMN04488515_3088</name>
</gene>
<proteinExistence type="predicted"/>
<evidence type="ECO:0000313" key="2">
    <source>
        <dbReference type="EMBL" id="SEW43502.1"/>
    </source>
</evidence>
<name>A0A1I0RQE5_9RHOB</name>
<dbReference type="InterPro" id="IPR001296">
    <property type="entry name" value="Glyco_trans_1"/>
</dbReference>
<dbReference type="STRING" id="364200.SAMN04488515_3088"/>
<dbReference type="EMBL" id="FOIZ01000002">
    <property type="protein sequence ID" value="SEW43502.1"/>
    <property type="molecule type" value="Genomic_DNA"/>
</dbReference>
<protein>
    <submittedName>
        <fullName evidence="2">Glycosyltransferase involved in cell wall bisynthesis</fullName>
    </submittedName>
</protein>
<dbReference type="Pfam" id="PF00534">
    <property type="entry name" value="Glycos_transf_1"/>
    <property type="match status" value="1"/>
</dbReference>
<keyword evidence="3" id="KW-1185">Reference proteome</keyword>
<dbReference type="AlphaFoldDB" id="A0A1I0RQE5"/>
<dbReference type="PANTHER" id="PTHR12526">
    <property type="entry name" value="GLYCOSYLTRANSFERASE"/>
    <property type="match status" value="1"/>
</dbReference>
<dbReference type="PANTHER" id="PTHR12526:SF638">
    <property type="entry name" value="SPORE COAT PROTEIN SA"/>
    <property type="match status" value="1"/>
</dbReference>
<sequence length="658" mass="71969">MVMLMSDRLNFDAQAPHVPSGLVAEALDASRDVKEPDRAKAAFERLAPALQQYQPDRVFSVSCAMLVEKQRNTDGMLEFWSDLRGLFPDDQTALRMMMRWYRRERRVSSGIAKLHLLFPESHSDVDEAESACLGFAELRAFDEIDRIMDAVLPAYPDARAIRMRYIKILNQQTRYLEAKAVADSVADVDKMGPSSRDLIDTAQRRAAKMALLYSNDAADTFARIIAELPVPERAVGNALGAITFYTGQLGTGGAERQMTRIASAFQAQFQRGQTVGGLALTAPTDVVVKHTTPETGADFYVPVLRRARVMTTSLANVAPVPLDQLKHVTPEVINLLELLPGDVFETTCKLIPHFQERRTQIAYIWQDGGVLFATLAALIAGVPRILTSFRGLPPNLRPNLFRPELPVLYKALAALPHVTFSANSQIAATAYEDWLGLPAGTVIVLPNAMLPVLPDGEPEDATTWDRIVRASADCTQTVLGVFRFDDNKRPLFWIDVAAAHLKRQPDTRFVIVGTGYQFAACRSRIAELGLTDRIFLTGVQENVGFFMHKADLVMHLAQMEGLPNVLIEAQLAGVPVLATPAGGTGEVISDGATGHILPDADAPVAAEVAARLTAMLSDSETLELMGDLAATTAPPRFLLDHILDRTAALFSQTEEASS</sequence>
<dbReference type="Proteomes" id="UP000199167">
    <property type="component" value="Unassembled WGS sequence"/>
</dbReference>
<evidence type="ECO:0000259" key="1">
    <source>
        <dbReference type="Pfam" id="PF00534"/>
    </source>
</evidence>
<organism evidence="2 3">
    <name type="scientific">Cognatiyoonia koreensis</name>
    <dbReference type="NCBI Taxonomy" id="364200"/>
    <lineage>
        <taxon>Bacteria</taxon>
        <taxon>Pseudomonadati</taxon>
        <taxon>Pseudomonadota</taxon>
        <taxon>Alphaproteobacteria</taxon>
        <taxon>Rhodobacterales</taxon>
        <taxon>Paracoccaceae</taxon>
        <taxon>Cognatiyoonia</taxon>
    </lineage>
</organism>
<accession>A0A1I0RQE5</accession>
<keyword evidence="2" id="KW-0808">Transferase</keyword>
<feature type="domain" description="Glycosyl transferase family 1" evidence="1">
    <location>
        <begin position="477"/>
        <end position="625"/>
    </location>
</feature>
<dbReference type="GO" id="GO:0016757">
    <property type="term" value="F:glycosyltransferase activity"/>
    <property type="evidence" value="ECO:0007669"/>
    <property type="project" value="InterPro"/>
</dbReference>
<dbReference type="Gene3D" id="3.40.50.2000">
    <property type="entry name" value="Glycogen Phosphorylase B"/>
    <property type="match status" value="2"/>
</dbReference>